<reference evidence="3 4" key="1">
    <citation type="submission" date="2024-12" db="EMBL/GenBank/DDBJ databases">
        <authorList>
            <person name="Lee Y."/>
        </authorList>
    </citation>
    <scope>NUCLEOTIDE SEQUENCE [LARGE SCALE GENOMIC DNA]</scope>
    <source>
        <strain evidence="3 4">03SUJ4</strain>
    </source>
</reference>
<dbReference type="EMBL" id="JBJYXY010000001">
    <property type="protein sequence ID" value="MFN2977068.1"/>
    <property type="molecule type" value="Genomic_DNA"/>
</dbReference>
<proteinExistence type="predicted"/>
<evidence type="ECO:0000256" key="2">
    <source>
        <dbReference type="SAM" id="Phobius"/>
    </source>
</evidence>
<evidence type="ECO:0000313" key="4">
    <source>
        <dbReference type="Proteomes" id="UP001634747"/>
    </source>
</evidence>
<evidence type="ECO:0000313" key="3">
    <source>
        <dbReference type="EMBL" id="MFN2977068.1"/>
    </source>
</evidence>
<accession>A0ABW9KNF9</accession>
<name>A0ABW9KNF9_9BACT</name>
<dbReference type="Proteomes" id="UP001634747">
    <property type="component" value="Unassembled WGS sequence"/>
</dbReference>
<keyword evidence="2" id="KW-0472">Membrane</keyword>
<organism evidence="3 4">
    <name type="scientific">Terriglobus aquaticus</name>
    <dbReference type="NCBI Taxonomy" id="940139"/>
    <lineage>
        <taxon>Bacteria</taxon>
        <taxon>Pseudomonadati</taxon>
        <taxon>Acidobacteriota</taxon>
        <taxon>Terriglobia</taxon>
        <taxon>Terriglobales</taxon>
        <taxon>Acidobacteriaceae</taxon>
        <taxon>Terriglobus</taxon>
    </lineage>
</organism>
<evidence type="ECO:0000256" key="1">
    <source>
        <dbReference type="SAM" id="MobiDB-lite"/>
    </source>
</evidence>
<sequence length="113" mass="12889">MAMEAQPLPREVGTRPSPDAPPPQESGWTAPAPIWLQRVSLMVLVVFCLYLGGLLVYLPWWKPMWDHNALLLDFPRLHHYLTQGPVRGMVSGLGLLDLWIGLSEIVHYQEYRS</sequence>
<feature type="transmembrane region" description="Helical" evidence="2">
    <location>
        <begin position="41"/>
        <end position="60"/>
    </location>
</feature>
<gene>
    <name evidence="3" type="ORF">ACK2TP_14950</name>
</gene>
<protein>
    <submittedName>
        <fullName evidence="3">Uncharacterized protein</fullName>
    </submittedName>
</protein>
<keyword evidence="2" id="KW-1133">Transmembrane helix</keyword>
<keyword evidence="4" id="KW-1185">Reference proteome</keyword>
<feature type="region of interest" description="Disordered" evidence="1">
    <location>
        <begin position="1"/>
        <end position="26"/>
    </location>
</feature>
<comment type="caution">
    <text evidence="3">The sequence shown here is derived from an EMBL/GenBank/DDBJ whole genome shotgun (WGS) entry which is preliminary data.</text>
</comment>
<dbReference type="RefSeq" id="WP_344686899.1">
    <property type="nucleotide sequence ID" value="NZ_BAABBH010000001.1"/>
</dbReference>
<keyword evidence="2" id="KW-0812">Transmembrane</keyword>